<dbReference type="Pfam" id="PF02754">
    <property type="entry name" value="CCG"/>
    <property type="match status" value="2"/>
</dbReference>
<comment type="caution">
    <text evidence="8">The sequence shown here is derived from an EMBL/GenBank/DDBJ whole genome shotgun (WGS) entry which is preliminary data.</text>
</comment>
<feature type="transmembrane region" description="Helical" evidence="6">
    <location>
        <begin position="113"/>
        <end position="131"/>
    </location>
</feature>
<evidence type="ECO:0000256" key="5">
    <source>
        <dbReference type="ARBA" id="ARBA00023014"/>
    </source>
</evidence>
<dbReference type="PROSITE" id="PS51379">
    <property type="entry name" value="4FE4S_FER_2"/>
    <property type="match status" value="2"/>
</dbReference>
<evidence type="ECO:0000313" key="9">
    <source>
        <dbReference type="Proteomes" id="UP001232536"/>
    </source>
</evidence>
<evidence type="ECO:0000256" key="2">
    <source>
        <dbReference type="ARBA" id="ARBA00022723"/>
    </source>
</evidence>
<sequence length="789" mass="83842">MSGLQVIALVLVVLATVLGVVTFARGVAAIVATVRRGGPAPDRTTSGWLRTRRTLAEILGHDRFRHRPAIRLAHWAVMISFPVLFLTLVAGYGEVVNPVYVLPGIGTWIPYEWAVELFAWGGLVGIVTLIVQRQLHHPRRGSAAVAEQSAARRGADGELVGPDGPRASRFFGSNAGQAYLVEGVILAVVLAVIGLRALEYALGGGRGIWWATFQSTSELTLGRPSFLGAPWWQAYPTLPQGFDVHYPLTAWLGSLLARLPIGALATAVVVLATVKILVSMAWLVVVGRRPAMGVAWHRFLAVVNVWARRRTDGRPALGAAEPLRAADGTALDLTTLEDLPEDLMLGVGRVEDFTWKGLLDLSSCTECGRCTEQCPAWNTGKPLSPKLVITALRDHTYATTPGLWAGPNRSTAPAGATSATGVLPLVPGSRGSASGGSHAEVDVLTLVGDVVTPEALWDCTMCGACVQQCPVDIEHVDHLLDLRRNQVLLAGAFPGELGQMFSKLERRGNPWGMPGRKRMAWAEPLAFPVPVVGEDVEDASGLDCLFWVGCAGAYDDRGQQVARAVAELLHTAGVSFAVLGNGETCTGDPARRAGNEALFQQLAHTSIESLEAAKPTRIVTTCAHCFNTIANEYPQLGGHFTVLHHTELLETLVAEGRLTPVQQTGADVTYHDPCYLGRHNQVYYPPRALLGAAGATVTEMPRSGERSFCCGGGGARVWMEETTGRRIAGDRVDEAAGTGAEVLATACPFCTVMLTDASRSAGGRAPVVRDVAEVLLDAVRGGEGGPAGQ</sequence>
<dbReference type="Gene3D" id="1.10.1060.10">
    <property type="entry name" value="Alpha-helical ferredoxin"/>
    <property type="match status" value="1"/>
</dbReference>
<feature type="transmembrane region" description="Helical" evidence="6">
    <location>
        <begin position="6"/>
        <end position="34"/>
    </location>
</feature>
<evidence type="ECO:0000256" key="3">
    <source>
        <dbReference type="ARBA" id="ARBA00023002"/>
    </source>
</evidence>
<dbReference type="Pfam" id="PF13187">
    <property type="entry name" value="Fer4_9"/>
    <property type="match status" value="1"/>
</dbReference>
<name>A0ABT9D6W6_9CELL</name>
<dbReference type="EMBL" id="JAUQYP010000001">
    <property type="protein sequence ID" value="MDO8106270.1"/>
    <property type="molecule type" value="Genomic_DNA"/>
</dbReference>
<dbReference type="Proteomes" id="UP001232536">
    <property type="component" value="Unassembled WGS sequence"/>
</dbReference>
<dbReference type="InterPro" id="IPR051460">
    <property type="entry name" value="HdrC_iron-sulfur_subunit"/>
</dbReference>
<reference evidence="8 9" key="1">
    <citation type="submission" date="2023-07" db="EMBL/GenBank/DDBJ databases">
        <title>Description of novel actinomycetes strains, isolated from tidal flat sediment.</title>
        <authorList>
            <person name="Lu C."/>
        </authorList>
    </citation>
    <scope>NUCLEOTIDE SEQUENCE [LARGE SCALE GENOMIC DNA]</scope>
    <source>
        <strain evidence="8 9">SYSU T00b441</strain>
    </source>
</reference>
<evidence type="ECO:0000256" key="1">
    <source>
        <dbReference type="ARBA" id="ARBA00022485"/>
    </source>
</evidence>
<feature type="domain" description="4Fe-4S ferredoxin-type" evidence="7">
    <location>
        <begin position="451"/>
        <end position="479"/>
    </location>
</feature>
<evidence type="ECO:0000256" key="6">
    <source>
        <dbReference type="SAM" id="Phobius"/>
    </source>
</evidence>
<dbReference type="PROSITE" id="PS00198">
    <property type="entry name" value="4FE4S_FER_1"/>
    <property type="match status" value="2"/>
</dbReference>
<evidence type="ECO:0000256" key="4">
    <source>
        <dbReference type="ARBA" id="ARBA00023004"/>
    </source>
</evidence>
<dbReference type="InterPro" id="IPR017900">
    <property type="entry name" value="4Fe4S_Fe_S_CS"/>
</dbReference>
<accession>A0ABT9D6W6</accession>
<keyword evidence="6" id="KW-0812">Transmembrane</keyword>
<keyword evidence="6" id="KW-1133">Transmembrane helix</keyword>
<dbReference type="InterPro" id="IPR009051">
    <property type="entry name" value="Helical_ferredxn"/>
</dbReference>
<keyword evidence="1" id="KW-0004">4Fe-4S</keyword>
<dbReference type="PANTHER" id="PTHR43255:SF1">
    <property type="entry name" value="IRON-SULFUR-BINDING OXIDOREDUCTASE FADF-RELATED"/>
    <property type="match status" value="1"/>
</dbReference>
<keyword evidence="2" id="KW-0479">Metal-binding</keyword>
<keyword evidence="6" id="KW-0472">Membrane</keyword>
<dbReference type="RefSeq" id="WP_304599948.1">
    <property type="nucleotide sequence ID" value="NZ_JAUQYP010000001.1"/>
</dbReference>
<keyword evidence="9" id="KW-1185">Reference proteome</keyword>
<evidence type="ECO:0000259" key="7">
    <source>
        <dbReference type="PROSITE" id="PS51379"/>
    </source>
</evidence>
<dbReference type="InterPro" id="IPR017896">
    <property type="entry name" value="4Fe4S_Fe-S-bd"/>
</dbReference>
<evidence type="ECO:0000313" key="8">
    <source>
        <dbReference type="EMBL" id="MDO8106270.1"/>
    </source>
</evidence>
<feature type="transmembrane region" description="Helical" evidence="6">
    <location>
        <begin position="261"/>
        <end position="285"/>
    </location>
</feature>
<dbReference type="SUPFAM" id="SSF46548">
    <property type="entry name" value="alpha-helical ferredoxin"/>
    <property type="match status" value="1"/>
</dbReference>
<keyword evidence="5" id="KW-0411">Iron-sulfur</keyword>
<dbReference type="InterPro" id="IPR004017">
    <property type="entry name" value="Cys_rich_dom"/>
</dbReference>
<dbReference type="PANTHER" id="PTHR43255">
    <property type="entry name" value="IRON-SULFUR-BINDING OXIDOREDUCTASE FADF-RELATED-RELATED"/>
    <property type="match status" value="1"/>
</dbReference>
<organism evidence="8 9">
    <name type="scientific">Actinotalea lenta</name>
    <dbReference type="NCBI Taxonomy" id="3064654"/>
    <lineage>
        <taxon>Bacteria</taxon>
        <taxon>Bacillati</taxon>
        <taxon>Actinomycetota</taxon>
        <taxon>Actinomycetes</taxon>
        <taxon>Micrococcales</taxon>
        <taxon>Cellulomonadaceae</taxon>
        <taxon>Actinotalea</taxon>
    </lineage>
</organism>
<protein>
    <submittedName>
        <fullName evidence="8">(Fe-S)-binding protein</fullName>
    </submittedName>
</protein>
<feature type="domain" description="4Fe-4S ferredoxin-type" evidence="7">
    <location>
        <begin position="355"/>
        <end position="385"/>
    </location>
</feature>
<gene>
    <name evidence="8" type="ORF">Q6348_03565</name>
</gene>
<keyword evidence="3" id="KW-0560">Oxidoreductase</keyword>
<feature type="transmembrane region" description="Helical" evidence="6">
    <location>
        <begin position="72"/>
        <end position="93"/>
    </location>
</feature>
<proteinExistence type="predicted"/>
<keyword evidence="4" id="KW-0408">Iron</keyword>